<dbReference type="EMBL" id="CP147247">
    <property type="protein sequence ID" value="WYJ91738.1"/>
    <property type="molecule type" value="Genomic_DNA"/>
</dbReference>
<proteinExistence type="predicted"/>
<name>A0A242K215_9ENTE</name>
<keyword evidence="1" id="KW-1133">Transmembrane helix</keyword>
<dbReference type="PANTHER" id="PTHR34351:SF2">
    <property type="entry name" value="DUF58 DOMAIN-CONTAINING PROTEIN"/>
    <property type="match status" value="1"/>
</dbReference>
<reference evidence="4" key="3">
    <citation type="submission" date="2024-03" db="EMBL/GenBank/DDBJ databases">
        <title>The Genome Sequence of Enterococcus sp. DIV0242b.</title>
        <authorList>
            <consortium name="The Broad Institute Genomics Platform"/>
            <consortium name="The Broad Institute Microbial Omics Core"/>
            <consortium name="The Broad Institute Genomic Center for Infectious Diseases"/>
            <person name="Earl A."/>
            <person name="Manson A."/>
            <person name="Gilmore M."/>
            <person name="Schwartman J."/>
            <person name="Shea T."/>
            <person name="Abouelleil A."/>
            <person name="Cao P."/>
            <person name="Chapman S."/>
            <person name="Cusick C."/>
            <person name="Young S."/>
            <person name="Neafsey D."/>
            <person name="Nusbaum C."/>
            <person name="Birren B."/>
        </authorList>
    </citation>
    <scope>NUCLEOTIDE SEQUENCE</scope>
    <source>
        <strain evidence="4">9E7_DIV0242</strain>
    </source>
</reference>
<feature type="domain" description="DUF58" evidence="2">
    <location>
        <begin position="198"/>
        <end position="238"/>
    </location>
</feature>
<sequence>MNRQLLKNSLRMLFVLFFYLVLFLYTVIFNNASGWTLFFFLTFLLVGNLISLLPSHKKIQLVLLESSTYQAGHPSQLTVEMFTYRPLLLPLFALTLRLHSTSKTNPAFFWAYTGNRKILSFHWTPETRGLFSELPVFFHSTDFLQLLSKGSIQALAGPFSVLPKLEKERANAVIQKIVTVQPNFYASFGNRTFTIRDFRSHQTGDPLRLIDWKQSSKRNELIVKEYEQEQEQEACLIFYGQKHARFEELLSVYYSMMHLLDGKISYTTKLLADYPVETLNENLFAVLQPFSEEPYMPTYSNKKLLIFAPEPTERLQNHLKALGRTNEVFLITFDADQLCLQWKEQVFYITPMEVTE</sequence>
<dbReference type="EMBL" id="NGMM01000007">
    <property type="protein sequence ID" value="OTP11701.1"/>
    <property type="molecule type" value="Genomic_DNA"/>
</dbReference>
<evidence type="ECO:0000259" key="2">
    <source>
        <dbReference type="Pfam" id="PF01882"/>
    </source>
</evidence>
<accession>A0A242K215</accession>
<dbReference type="AlphaFoldDB" id="A0A242K215"/>
<evidence type="ECO:0000256" key="1">
    <source>
        <dbReference type="SAM" id="Phobius"/>
    </source>
</evidence>
<keyword evidence="1" id="KW-0812">Transmembrane</keyword>
<gene>
    <name evidence="4" type="ORF">A5888_003506</name>
    <name evidence="3" type="ORF">A5888_003800</name>
</gene>
<keyword evidence="1" id="KW-0472">Membrane</keyword>
<evidence type="ECO:0000313" key="4">
    <source>
        <dbReference type="EMBL" id="WYJ91738.1"/>
    </source>
</evidence>
<keyword evidence="5" id="KW-1185">Reference proteome</keyword>
<organism evidence="3">
    <name type="scientific">Candidatus Enterococcus clewellii</name>
    <dbReference type="NCBI Taxonomy" id="1834193"/>
    <lineage>
        <taxon>Bacteria</taxon>
        <taxon>Bacillati</taxon>
        <taxon>Bacillota</taxon>
        <taxon>Bacilli</taxon>
        <taxon>Lactobacillales</taxon>
        <taxon>Enterococcaceae</taxon>
        <taxon>Enterococcus</taxon>
    </lineage>
</organism>
<protein>
    <recommendedName>
        <fullName evidence="2">DUF58 domain-containing protein</fullName>
    </recommendedName>
</protein>
<dbReference type="Proteomes" id="UP000195141">
    <property type="component" value="Chromosome"/>
</dbReference>
<feature type="transmembrane region" description="Helical" evidence="1">
    <location>
        <begin position="12"/>
        <end position="29"/>
    </location>
</feature>
<dbReference type="Pfam" id="PF01882">
    <property type="entry name" value="DUF58"/>
    <property type="match status" value="1"/>
</dbReference>
<dbReference type="RefSeq" id="WP_170924887.1">
    <property type="nucleotide sequence ID" value="NZ_CP147247.1"/>
</dbReference>
<dbReference type="PANTHER" id="PTHR34351">
    <property type="entry name" value="SLR1927 PROTEIN-RELATED"/>
    <property type="match status" value="1"/>
</dbReference>
<evidence type="ECO:0000313" key="5">
    <source>
        <dbReference type="Proteomes" id="UP000195141"/>
    </source>
</evidence>
<reference evidence="4" key="2">
    <citation type="submission" date="2017-05" db="EMBL/GenBank/DDBJ databases">
        <authorList>
            <consortium name="The Broad Institute Genomics Platform"/>
            <consortium name="The Broad Institute Genomic Center for Infectious Diseases"/>
            <person name="Earl A."/>
            <person name="Manson A."/>
            <person name="Schwartman J."/>
            <person name="Gilmore M."/>
            <person name="Abouelleil A."/>
            <person name="Cao P."/>
            <person name="Chapman S."/>
            <person name="Cusick C."/>
            <person name="Shea T."/>
            <person name="Young S."/>
            <person name="Neafsey D."/>
            <person name="Nusbaum C."/>
            <person name="Birren B."/>
        </authorList>
    </citation>
    <scope>NUCLEOTIDE SEQUENCE</scope>
    <source>
        <strain evidence="4">9E7_DIV0242</strain>
    </source>
</reference>
<reference evidence="3" key="1">
    <citation type="submission" date="2017-05" db="EMBL/GenBank/DDBJ databases">
        <title>The Genome Sequence of Enterococcus sp. 9E7_DIV0242.</title>
        <authorList>
            <consortium name="The Broad Institute Genomics Platform"/>
            <consortium name="The Broad Institute Genomic Center for Infectious Diseases"/>
            <person name="Earl A."/>
            <person name="Manson A."/>
            <person name="Schwartman J."/>
            <person name="Gilmore M."/>
            <person name="Abouelleil A."/>
            <person name="Cao P."/>
            <person name="Chapman S."/>
            <person name="Cusick C."/>
            <person name="Shea T."/>
            <person name="Young S."/>
            <person name="Neafsey D."/>
            <person name="Nusbaum C."/>
            <person name="Birren B."/>
        </authorList>
    </citation>
    <scope>NUCLEOTIDE SEQUENCE [LARGE SCALE GENOMIC DNA]</scope>
    <source>
        <strain evidence="3">9E7_DIV0242</strain>
    </source>
</reference>
<dbReference type="InterPro" id="IPR002881">
    <property type="entry name" value="DUF58"/>
</dbReference>
<evidence type="ECO:0000313" key="3">
    <source>
        <dbReference type="EMBL" id="OTP11701.1"/>
    </source>
</evidence>